<dbReference type="Proteomes" id="UP000076276">
    <property type="component" value="Unassembled WGS sequence"/>
</dbReference>
<proteinExistence type="predicted"/>
<comment type="caution">
    <text evidence="2">The sequence shown here is derived from an EMBL/GenBank/DDBJ whole genome shotgun (WGS) entry which is preliminary data.</text>
</comment>
<evidence type="ECO:0000313" key="2">
    <source>
        <dbReference type="EMBL" id="KYQ73203.1"/>
    </source>
</evidence>
<name>A0A151Y592_9GAMM</name>
<dbReference type="RefSeq" id="WP_067666511.1">
    <property type="nucleotide sequence ID" value="NZ_CBCSIK010000008.1"/>
</dbReference>
<gene>
    <name evidence="2" type="ORF">AZH43_07185</name>
</gene>
<keyword evidence="3" id="KW-1185">Reference proteome</keyword>
<evidence type="ECO:0000313" key="3">
    <source>
        <dbReference type="Proteomes" id="UP000076276"/>
    </source>
</evidence>
<accession>A0A151Y592</accession>
<sequence>MNKTFTPFNSFAVSVFTASIAIGALAYAYQPDFGGMPSSNDQIAPAYNAVAAMQFNTANSGTAVVRLDGFTLDVSFDFERIDDSYGVPGSEFTNAEITNLSVDKVMDTSGYPIRDFTDFNDHLSINQMLVAHMLQYKLLEAA</sequence>
<feature type="chain" id="PRO_5007592271" evidence="1">
    <location>
        <begin position="29"/>
        <end position="142"/>
    </location>
</feature>
<dbReference type="EMBL" id="LUAW01000011">
    <property type="protein sequence ID" value="KYQ73203.1"/>
    <property type="molecule type" value="Genomic_DNA"/>
</dbReference>
<dbReference type="AlphaFoldDB" id="A0A151Y592"/>
<feature type="signal peptide" evidence="1">
    <location>
        <begin position="1"/>
        <end position="28"/>
    </location>
</feature>
<dbReference type="STRING" id="1806892.AZH43_07185"/>
<organism evidence="2 3">
    <name type="scientific">Acinetobacter pragensis</name>
    <dbReference type="NCBI Taxonomy" id="1806892"/>
    <lineage>
        <taxon>Bacteria</taxon>
        <taxon>Pseudomonadati</taxon>
        <taxon>Pseudomonadota</taxon>
        <taxon>Gammaproteobacteria</taxon>
        <taxon>Moraxellales</taxon>
        <taxon>Moraxellaceae</taxon>
        <taxon>Acinetobacter</taxon>
    </lineage>
</organism>
<protein>
    <submittedName>
        <fullName evidence="2">Uncharacterized protein</fullName>
    </submittedName>
</protein>
<reference evidence="2 3" key="1">
    <citation type="submission" date="2016-03" db="EMBL/GenBank/DDBJ databases">
        <title>Acinetobacter genomospecies 28 strain ANC 4149.</title>
        <authorList>
            <person name="Radolfova-Krizova L."/>
            <person name="Nemec A."/>
        </authorList>
    </citation>
    <scope>NUCLEOTIDE SEQUENCE [LARGE SCALE GENOMIC DNA]</scope>
    <source>
        <strain evidence="2 3">ANC 4149</strain>
    </source>
</reference>
<evidence type="ECO:0000256" key="1">
    <source>
        <dbReference type="SAM" id="SignalP"/>
    </source>
</evidence>
<dbReference type="OrthoDB" id="6709679at2"/>
<keyword evidence="1" id="KW-0732">Signal</keyword>